<comment type="caution">
    <text evidence="4">The sequence shown here is derived from an EMBL/GenBank/DDBJ whole genome shotgun (WGS) entry which is preliminary data.</text>
</comment>
<dbReference type="AlphaFoldDB" id="A0A397BWH3"/>
<dbReference type="EMBL" id="QUTA01001662">
    <property type="protein sequence ID" value="RHY31267.1"/>
    <property type="molecule type" value="Genomic_DNA"/>
</dbReference>
<organism evidence="4 5">
    <name type="scientific">Aphanomyces astaci</name>
    <name type="common">Crayfish plague agent</name>
    <dbReference type="NCBI Taxonomy" id="112090"/>
    <lineage>
        <taxon>Eukaryota</taxon>
        <taxon>Sar</taxon>
        <taxon>Stramenopiles</taxon>
        <taxon>Oomycota</taxon>
        <taxon>Saprolegniomycetes</taxon>
        <taxon>Saprolegniales</taxon>
        <taxon>Verrucalvaceae</taxon>
        <taxon>Aphanomyces</taxon>
    </lineage>
</organism>
<dbReference type="PANTHER" id="PTHR47533:SF4">
    <property type="entry name" value="AB HYDROLASE-1 DOMAIN-CONTAINING PROTEIN"/>
    <property type="match status" value="1"/>
</dbReference>
<dbReference type="GO" id="GO:0006508">
    <property type="term" value="P:proteolysis"/>
    <property type="evidence" value="ECO:0007669"/>
    <property type="project" value="InterPro"/>
</dbReference>
<dbReference type="SUPFAM" id="SSF53474">
    <property type="entry name" value="alpha/beta-Hydrolases"/>
    <property type="match status" value="1"/>
</dbReference>
<accession>A0A397BWH3</accession>
<keyword evidence="2" id="KW-0378">Hydrolase</keyword>
<dbReference type="Gene3D" id="3.40.50.1820">
    <property type="entry name" value="alpha/beta hydrolase"/>
    <property type="match status" value="1"/>
</dbReference>
<dbReference type="PRINTS" id="PR00793">
    <property type="entry name" value="PROAMNOPTASE"/>
</dbReference>
<dbReference type="InterPro" id="IPR000073">
    <property type="entry name" value="AB_hydrolase_1"/>
</dbReference>
<dbReference type="Pfam" id="PF12697">
    <property type="entry name" value="Abhydrolase_6"/>
    <property type="match status" value="1"/>
</dbReference>
<dbReference type="Proteomes" id="UP000266239">
    <property type="component" value="Unassembled WGS sequence"/>
</dbReference>
<dbReference type="PANTHER" id="PTHR47533">
    <property type="entry name" value="PROTEIN CBG21859"/>
    <property type="match status" value="1"/>
</dbReference>
<evidence type="ECO:0000256" key="1">
    <source>
        <dbReference type="ARBA" id="ARBA00010088"/>
    </source>
</evidence>
<proteinExistence type="inferred from homology"/>
<dbReference type="VEuPathDB" id="FungiDB:H257_11877"/>
<dbReference type="InterPro" id="IPR002410">
    <property type="entry name" value="Peptidase_S33"/>
</dbReference>
<evidence type="ECO:0000259" key="3">
    <source>
        <dbReference type="Pfam" id="PF12697"/>
    </source>
</evidence>
<name>A0A397BWH3_APHAT</name>
<evidence type="ECO:0000256" key="2">
    <source>
        <dbReference type="ARBA" id="ARBA00022801"/>
    </source>
</evidence>
<protein>
    <recommendedName>
        <fullName evidence="3">AB hydrolase-1 domain-containing protein</fullName>
    </recommendedName>
</protein>
<dbReference type="GO" id="GO:0008233">
    <property type="term" value="F:peptidase activity"/>
    <property type="evidence" value="ECO:0007669"/>
    <property type="project" value="InterPro"/>
</dbReference>
<sequence length="306" mass="33108">MMAPTLRAISLQATNLTGTLRRCASTYATPTHHQYQSANGAFVHFSTYGAADAAASIVLLHGAPGSYADFKYLSPLLAREYLNVVAFDLPGNGRSSVDVVGGKYGLSDQTLAAAVVAALNGRPRTTPSFILGHSFGSHTAIRVAASAKSVCGVALLAPVGFRPHHVLRRFPILQLGRFLQRPHPLRSVLAKVNRWYYIHGLGFPQRVPEDDFTYALQRIGSADFERIQEVATSLHALNLPSFVALARDDALIEPEIIRELGHLLPPGVRVEFPTGGHNIQKTQAKPVADQLVAWIESVLAHVPNTT</sequence>
<gene>
    <name evidence="4" type="ORF">DYB25_010877</name>
</gene>
<evidence type="ECO:0000313" key="4">
    <source>
        <dbReference type="EMBL" id="RHY31267.1"/>
    </source>
</evidence>
<evidence type="ECO:0000313" key="5">
    <source>
        <dbReference type="Proteomes" id="UP000266239"/>
    </source>
</evidence>
<comment type="similarity">
    <text evidence="1">Belongs to the peptidase S33 family.</text>
</comment>
<reference evidence="4 5" key="1">
    <citation type="submission" date="2018-08" db="EMBL/GenBank/DDBJ databases">
        <title>Aphanomyces genome sequencing and annotation.</title>
        <authorList>
            <person name="Minardi D."/>
            <person name="Oidtmann B."/>
            <person name="Van Der Giezen M."/>
            <person name="Studholme D.J."/>
        </authorList>
    </citation>
    <scope>NUCLEOTIDE SEQUENCE [LARGE SCALE GENOMIC DNA]</scope>
    <source>
        <strain evidence="4 5">Yx</strain>
    </source>
</reference>
<feature type="domain" description="AB hydrolase-1" evidence="3">
    <location>
        <begin position="57"/>
        <end position="289"/>
    </location>
</feature>
<dbReference type="InterPro" id="IPR029058">
    <property type="entry name" value="AB_hydrolase_fold"/>
</dbReference>